<comment type="caution">
    <text evidence="3">The sequence shown here is derived from an EMBL/GenBank/DDBJ whole genome shotgun (WGS) entry which is preliminary data.</text>
</comment>
<feature type="domain" description="Protein Lines N-terminal" evidence="1">
    <location>
        <begin position="157"/>
        <end position="189"/>
    </location>
</feature>
<dbReference type="InterPro" id="IPR029415">
    <property type="entry name" value="Lines_C"/>
</dbReference>
<dbReference type="Pfam" id="PF14694">
    <property type="entry name" value="LINES_N"/>
    <property type="match status" value="1"/>
</dbReference>
<dbReference type="EMBL" id="JAGDFL010000023">
    <property type="protein sequence ID" value="KAG7400799.1"/>
    <property type="molecule type" value="Genomic_DNA"/>
</dbReference>
<keyword evidence="4" id="KW-1185">Reference proteome</keyword>
<feature type="domain" description="Protein Lines C-terminal" evidence="2">
    <location>
        <begin position="203"/>
        <end position="239"/>
    </location>
</feature>
<dbReference type="AlphaFoldDB" id="A0A8T1XAK3"/>
<proteinExistence type="predicted"/>
<evidence type="ECO:0000259" key="2">
    <source>
        <dbReference type="Pfam" id="PF14695"/>
    </source>
</evidence>
<dbReference type="OrthoDB" id="8251209at2759"/>
<organism evidence="3 4">
    <name type="scientific">Phytophthora boehmeriae</name>
    <dbReference type="NCBI Taxonomy" id="109152"/>
    <lineage>
        <taxon>Eukaryota</taxon>
        <taxon>Sar</taxon>
        <taxon>Stramenopiles</taxon>
        <taxon>Oomycota</taxon>
        <taxon>Peronosporomycetes</taxon>
        <taxon>Peronosporales</taxon>
        <taxon>Peronosporaceae</taxon>
        <taxon>Phytophthora</taxon>
    </lineage>
</organism>
<dbReference type="Pfam" id="PF14695">
    <property type="entry name" value="LINES_C"/>
    <property type="match status" value="1"/>
</dbReference>
<evidence type="ECO:0000313" key="3">
    <source>
        <dbReference type="EMBL" id="KAG7400799.1"/>
    </source>
</evidence>
<reference evidence="3" key="1">
    <citation type="submission" date="2021-02" db="EMBL/GenBank/DDBJ databases">
        <authorList>
            <person name="Palmer J.M."/>
        </authorList>
    </citation>
    <scope>NUCLEOTIDE SEQUENCE</scope>
    <source>
        <strain evidence="3">SCRP23</strain>
    </source>
</reference>
<evidence type="ECO:0000259" key="1">
    <source>
        <dbReference type="Pfam" id="PF14694"/>
    </source>
</evidence>
<evidence type="ECO:0000313" key="4">
    <source>
        <dbReference type="Proteomes" id="UP000693981"/>
    </source>
</evidence>
<name>A0A8T1XAK3_9STRA</name>
<accession>A0A8T1XAK3</accession>
<protein>
    <submittedName>
        <fullName evidence="3">Uncharacterized protein</fullName>
    </submittedName>
</protein>
<dbReference type="InterPro" id="IPR032794">
    <property type="entry name" value="LINES_N"/>
</dbReference>
<dbReference type="PANTHER" id="PTHR16057:SF1">
    <property type="entry name" value="PROTEIN LINES HOMOLOG 1"/>
    <property type="match status" value="1"/>
</dbReference>
<gene>
    <name evidence="3" type="ORF">PHYBOEH_004313</name>
</gene>
<dbReference type="Proteomes" id="UP000693981">
    <property type="component" value="Unassembled WGS sequence"/>
</dbReference>
<dbReference type="PANTHER" id="PTHR16057">
    <property type="entry name" value="WINS1, 2 PROTEIN"/>
    <property type="match status" value="1"/>
</dbReference>
<sequence>MDWCAAVRRIATSSAEIRRCPDTFDAVLTTLLTLLDHEDVLVAYAAKKGLQSVLNDQRVGTQVANSIVVSLISSPPEVWKRKSSGFRFQLLRELIKTPVDVDGDASDDDIRETVDGGEEPGCSPYLQVVLVNLAMVGATVRNVCYSMAVTDGDGGRDHLVLLDLLVSNETRMLEYFMRYLRYLSAHWDDSKVKLHTGERLECVLSVLIRLRLEIDRLVTADLFPYNTKPLTRRLLAIEQLYESADA</sequence>
<dbReference type="InterPro" id="IPR024875">
    <property type="entry name" value="Protein_Lines"/>
</dbReference>